<comment type="caution">
    <text evidence="2">The sequence shown here is derived from an EMBL/GenBank/DDBJ whole genome shotgun (WGS) entry which is preliminary data.</text>
</comment>
<accession>A0AAV9P7Z6</accession>
<dbReference type="GeneID" id="89928505"/>
<evidence type="ECO:0000313" key="3">
    <source>
        <dbReference type="Proteomes" id="UP001337655"/>
    </source>
</evidence>
<keyword evidence="3" id="KW-1185">Reference proteome</keyword>
<protein>
    <recommendedName>
        <fullName evidence="4">C2H2-type domain-containing protein</fullName>
    </recommendedName>
</protein>
<evidence type="ECO:0008006" key="4">
    <source>
        <dbReference type="Google" id="ProtNLM"/>
    </source>
</evidence>
<dbReference type="RefSeq" id="XP_064657176.1">
    <property type="nucleotide sequence ID" value="XM_064804406.1"/>
</dbReference>
<dbReference type="Proteomes" id="UP001337655">
    <property type="component" value="Unassembled WGS sequence"/>
</dbReference>
<feature type="region of interest" description="Disordered" evidence="1">
    <location>
        <begin position="166"/>
        <end position="273"/>
    </location>
</feature>
<evidence type="ECO:0000256" key="1">
    <source>
        <dbReference type="SAM" id="MobiDB-lite"/>
    </source>
</evidence>
<dbReference type="AlphaFoldDB" id="A0AAV9P7Z6"/>
<dbReference type="EMBL" id="JAVRRT010000011">
    <property type="protein sequence ID" value="KAK5167470.1"/>
    <property type="molecule type" value="Genomic_DNA"/>
</dbReference>
<feature type="compositionally biased region" description="Basic and acidic residues" evidence="1">
    <location>
        <begin position="166"/>
        <end position="176"/>
    </location>
</feature>
<name>A0AAV9P7Z6_9PEZI</name>
<proteinExistence type="predicted"/>
<gene>
    <name evidence="2" type="ORF">LTR77_007169</name>
</gene>
<organism evidence="2 3">
    <name type="scientific">Saxophila tyrrhenica</name>
    <dbReference type="NCBI Taxonomy" id="1690608"/>
    <lineage>
        <taxon>Eukaryota</taxon>
        <taxon>Fungi</taxon>
        <taxon>Dikarya</taxon>
        <taxon>Ascomycota</taxon>
        <taxon>Pezizomycotina</taxon>
        <taxon>Dothideomycetes</taxon>
        <taxon>Dothideomycetidae</taxon>
        <taxon>Mycosphaerellales</taxon>
        <taxon>Extremaceae</taxon>
        <taxon>Saxophila</taxon>
    </lineage>
</organism>
<sequence>MSCRIAISRCELFELASPLPTWGVSSRGLQANATTKNNFILWIVSRHAPRGRSSNTTSYIQFLKALQQPSNRPCYQEHQHRRILATRSSMAIIHCPRCPATFATNHDRARQILNTHDEYLCWFYPGCFTLSMSEQELKLHVSTVHFNVPDASQKFLIMQEDNMKEHDEQEMLAREAKRQRKREQREESKIRREDEVDLLAPPPSATKRAALSPKYVVEDEDMFDDKGTTPGGSSEPTTHLPPQQQGTQRKGDPWGLRGVFYQKPINPYLQRKV</sequence>
<reference evidence="2 3" key="1">
    <citation type="submission" date="2023-08" db="EMBL/GenBank/DDBJ databases">
        <title>Black Yeasts Isolated from many extreme environments.</title>
        <authorList>
            <person name="Coleine C."/>
            <person name="Stajich J.E."/>
            <person name="Selbmann L."/>
        </authorList>
    </citation>
    <scope>NUCLEOTIDE SEQUENCE [LARGE SCALE GENOMIC DNA]</scope>
    <source>
        <strain evidence="2 3">CCFEE 5935</strain>
    </source>
</reference>
<evidence type="ECO:0000313" key="2">
    <source>
        <dbReference type="EMBL" id="KAK5167470.1"/>
    </source>
</evidence>
<feature type="compositionally biased region" description="Basic and acidic residues" evidence="1">
    <location>
        <begin position="183"/>
        <end position="194"/>
    </location>
</feature>